<name>A0ABR9ZR03_9FIRM</name>
<dbReference type="InterPro" id="IPR010230">
    <property type="entry name" value="FeS-cluster_ATPase_SufC"/>
</dbReference>
<dbReference type="EMBL" id="JADKNH010000004">
    <property type="protein sequence ID" value="MBF4692888.1"/>
    <property type="molecule type" value="Genomic_DNA"/>
</dbReference>
<evidence type="ECO:0000313" key="5">
    <source>
        <dbReference type="EMBL" id="MBF4692888.1"/>
    </source>
</evidence>
<dbReference type="NCBIfam" id="TIGR01978">
    <property type="entry name" value="sufC"/>
    <property type="match status" value="1"/>
</dbReference>
<dbReference type="SUPFAM" id="SSF52540">
    <property type="entry name" value="P-loop containing nucleoside triphosphate hydrolases"/>
    <property type="match status" value="1"/>
</dbReference>
<proteinExistence type="inferred from homology"/>
<dbReference type="PROSITE" id="PS50893">
    <property type="entry name" value="ABC_TRANSPORTER_2"/>
    <property type="match status" value="1"/>
</dbReference>
<evidence type="ECO:0000256" key="1">
    <source>
        <dbReference type="ARBA" id="ARBA00006216"/>
    </source>
</evidence>
<protein>
    <submittedName>
        <fullName evidence="5">Fe-S cluster assembly ATPase SufC</fullName>
    </submittedName>
</protein>
<gene>
    <name evidence="5" type="primary">sufC</name>
    <name evidence="5" type="ORF">ISU02_07140</name>
</gene>
<comment type="caution">
    <text evidence="5">The sequence shown here is derived from an EMBL/GenBank/DDBJ whole genome shotgun (WGS) entry which is preliminary data.</text>
</comment>
<dbReference type="InterPro" id="IPR027417">
    <property type="entry name" value="P-loop_NTPase"/>
</dbReference>
<evidence type="ECO:0000259" key="4">
    <source>
        <dbReference type="PROSITE" id="PS50893"/>
    </source>
</evidence>
<keyword evidence="3" id="KW-0067">ATP-binding</keyword>
<dbReference type="PROSITE" id="PS00211">
    <property type="entry name" value="ABC_TRANSPORTER_1"/>
    <property type="match status" value="1"/>
</dbReference>
<reference evidence="5 6" key="1">
    <citation type="submission" date="2020-11" db="EMBL/GenBank/DDBJ databases">
        <title>Fusibacter basophilias sp. nov.</title>
        <authorList>
            <person name="Qiu D."/>
        </authorList>
    </citation>
    <scope>NUCLEOTIDE SEQUENCE [LARGE SCALE GENOMIC DNA]</scope>
    <source>
        <strain evidence="5 6">Q10-2</strain>
    </source>
</reference>
<evidence type="ECO:0000313" key="6">
    <source>
        <dbReference type="Proteomes" id="UP000614200"/>
    </source>
</evidence>
<keyword evidence="6" id="KW-1185">Reference proteome</keyword>
<organism evidence="5 6">
    <name type="scientific">Fusibacter ferrireducens</name>
    <dbReference type="NCBI Taxonomy" id="2785058"/>
    <lineage>
        <taxon>Bacteria</taxon>
        <taxon>Bacillati</taxon>
        <taxon>Bacillota</taxon>
        <taxon>Clostridia</taxon>
        <taxon>Eubacteriales</taxon>
        <taxon>Eubacteriales Family XII. Incertae Sedis</taxon>
        <taxon>Fusibacter</taxon>
    </lineage>
</organism>
<sequence>MTSEIIKICNLKSSVEGQQILKGIDLDIKAGEIHVIMGPNGAGKSTLANVLMGHPAHKVDTGEVTFMGKDLLTMKVDERAKAGLFLSFQYPEEVPGVTVENFLRTAKKEVAGIMPMALSFKKELHSKMEMLNMDSKYLERYLNQGFSGGEKKKNEILQMAVLNPKLAILDETDSGLDIDAIRVVYESVQKLSKADNAILVITHYNKILNYITPDYVHVLVDGKIVRSGDVTLAEEIESKGYEKREW</sequence>
<dbReference type="PANTHER" id="PTHR43204:SF1">
    <property type="entry name" value="ABC TRANSPORTER I FAMILY MEMBER 6, CHLOROPLASTIC"/>
    <property type="match status" value="1"/>
</dbReference>
<feature type="domain" description="ABC transporter" evidence="4">
    <location>
        <begin position="6"/>
        <end position="246"/>
    </location>
</feature>
<dbReference type="InterPro" id="IPR017871">
    <property type="entry name" value="ABC_transporter-like_CS"/>
</dbReference>
<evidence type="ECO:0000256" key="2">
    <source>
        <dbReference type="ARBA" id="ARBA00022741"/>
    </source>
</evidence>
<dbReference type="CDD" id="cd03217">
    <property type="entry name" value="ABC_FeS_Assembly"/>
    <property type="match status" value="1"/>
</dbReference>
<dbReference type="Pfam" id="PF00005">
    <property type="entry name" value="ABC_tran"/>
    <property type="match status" value="1"/>
</dbReference>
<comment type="similarity">
    <text evidence="1">Belongs to the ABC transporter superfamily. Ycf16 family.</text>
</comment>
<keyword evidence="2" id="KW-0547">Nucleotide-binding</keyword>
<accession>A0ABR9ZR03</accession>
<dbReference type="Gene3D" id="3.40.50.300">
    <property type="entry name" value="P-loop containing nucleotide triphosphate hydrolases"/>
    <property type="match status" value="1"/>
</dbReference>
<evidence type="ECO:0000256" key="3">
    <source>
        <dbReference type="ARBA" id="ARBA00022840"/>
    </source>
</evidence>
<dbReference type="PANTHER" id="PTHR43204">
    <property type="entry name" value="ABC TRANSPORTER I FAMILY MEMBER 6, CHLOROPLASTIC"/>
    <property type="match status" value="1"/>
</dbReference>
<dbReference type="RefSeq" id="WP_194701133.1">
    <property type="nucleotide sequence ID" value="NZ_JADKNH010000004.1"/>
</dbReference>
<dbReference type="InterPro" id="IPR003439">
    <property type="entry name" value="ABC_transporter-like_ATP-bd"/>
</dbReference>
<dbReference type="Proteomes" id="UP000614200">
    <property type="component" value="Unassembled WGS sequence"/>
</dbReference>